<evidence type="ECO:0000259" key="2">
    <source>
        <dbReference type="Pfam" id="PF02308"/>
    </source>
</evidence>
<feature type="domain" description="MgtC/SapB/SrpB/YhiD N-terminal" evidence="2">
    <location>
        <begin position="13"/>
        <end position="135"/>
    </location>
</feature>
<dbReference type="InterPro" id="IPR025105">
    <property type="entry name" value="DUF4010"/>
</dbReference>
<feature type="transmembrane region" description="Helical" evidence="1">
    <location>
        <begin position="145"/>
        <end position="163"/>
    </location>
</feature>
<dbReference type="PANTHER" id="PTHR39084:SF1">
    <property type="entry name" value="DUF4010 DOMAIN-CONTAINING PROTEIN"/>
    <property type="match status" value="1"/>
</dbReference>
<comment type="caution">
    <text evidence="4">The sequence shown here is derived from an EMBL/GenBank/DDBJ whole genome shotgun (WGS) entry which is preliminary data.</text>
</comment>
<name>A0A6I5RRP8_9PSED</name>
<feature type="transmembrane region" description="Helical" evidence="1">
    <location>
        <begin position="264"/>
        <end position="285"/>
    </location>
</feature>
<dbReference type="Pfam" id="PF13194">
    <property type="entry name" value="DUF4010"/>
    <property type="match status" value="1"/>
</dbReference>
<feature type="domain" description="DUF4010" evidence="3">
    <location>
        <begin position="182"/>
        <end position="389"/>
    </location>
</feature>
<evidence type="ECO:0000313" key="5">
    <source>
        <dbReference type="Proteomes" id="UP000471751"/>
    </source>
</evidence>
<organism evidence="4 5">
    <name type="scientific">Pseudomonas laurentiana</name>
    <dbReference type="NCBI Taxonomy" id="2364649"/>
    <lineage>
        <taxon>Bacteria</taxon>
        <taxon>Pseudomonadati</taxon>
        <taxon>Pseudomonadota</taxon>
        <taxon>Gammaproteobacteria</taxon>
        <taxon>Pseudomonadales</taxon>
        <taxon>Pseudomonadaceae</taxon>
        <taxon>Pseudomonas</taxon>
    </lineage>
</organism>
<proteinExistence type="predicted"/>
<feature type="transmembrane region" description="Helical" evidence="1">
    <location>
        <begin position="204"/>
        <end position="223"/>
    </location>
</feature>
<feature type="transmembrane region" description="Helical" evidence="1">
    <location>
        <begin position="175"/>
        <end position="192"/>
    </location>
</feature>
<evidence type="ECO:0000313" key="4">
    <source>
        <dbReference type="EMBL" id="NES10350.1"/>
    </source>
</evidence>
<keyword evidence="1" id="KW-0812">Transmembrane</keyword>
<accession>A0A6I5RRP8</accession>
<protein>
    <submittedName>
        <fullName evidence="4">MgtC/SapB family protein</fullName>
    </submittedName>
</protein>
<gene>
    <name evidence="4" type="ORF">G3O07_12360</name>
</gene>
<dbReference type="Pfam" id="PF02308">
    <property type="entry name" value="MgtC"/>
    <property type="match status" value="1"/>
</dbReference>
<keyword evidence="5" id="KW-1185">Reference proteome</keyword>
<dbReference type="PANTHER" id="PTHR39084">
    <property type="entry name" value="MEMBRANE PROTEIN-RELATED"/>
    <property type="match status" value="1"/>
</dbReference>
<dbReference type="InterPro" id="IPR049177">
    <property type="entry name" value="MgtC_SapB_SrpB_YhiD_N"/>
</dbReference>
<feature type="transmembrane region" description="Helical" evidence="1">
    <location>
        <begin position="364"/>
        <end position="388"/>
    </location>
</feature>
<feature type="transmembrane region" description="Helical" evidence="1">
    <location>
        <begin position="6"/>
        <end position="24"/>
    </location>
</feature>
<feature type="transmembrane region" description="Helical" evidence="1">
    <location>
        <begin position="102"/>
        <end position="125"/>
    </location>
</feature>
<evidence type="ECO:0000259" key="3">
    <source>
        <dbReference type="Pfam" id="PF13194"/>
    </source>
</evidence>
<dbReference type="Proteomes" id="UP000471751">
    <property type="component" value="Unassembled WGS sequence"/>
</dbReference>
<sequence length="414" mass="44442">MFDWLPTDAIHLFFVLFLSFLIGLEREEHKTNNEPYAFGGVRTYPLIGLIGYSIAVLNSGEVLPQALGFAVVAAFLLLAYWHRLSSTGAPGITSEMSGLATYLVGALIYHEMFWLATALTVSSIILLELKTQLENLAKRIQATDILTFAKFLLLSAVILPLLPNTPLTPFKINPFTSWLVVVAVSALSYGSYVLQRVTKNQSSVLMSALVGGAYSSTVTTVVLARRSQQEEQTHLYSGAILIASGAMYLRLAVLLALFNRDLMSRLALPFIVLGGLAILVGWLWSRRGYAGAATMKPLEPKNPLEISAALLFAFLFVGMLVATHLAIEYLGAVGIYSLATVMGVTDVDPFILGMTQSAASSTPLSVAASAIIVATSSNNLVKGIYAFTLAPRKTGLESLCFLLGLAAGGLLLLL</sequence>
<evidence type="ECO:0000256" key="1">
    <source>
        <dbReference type="SAM" id="Phobius"/>
    </source>
</evidence>
<feature type="transmembrane region" description="Helical" evidence="1">
    <location>
        <begin position="62"/>
        <end position="81"/>
    </location>
</feature>
<dbReference type="EMBL" id="JAAHBT010000122">
    <property type="protein sequence ID" value="NES10350.1"/>
    <property type="molecule type" value="Genomic_DNA"/>
</dbReference>
<keyword evidence="1" id="KW-0472">Membrane</keyword>
<feature type="transmembrane region" description="Helical" evidence="1">
    <location>
        <begin position="306"/>
        <end position="327"/>
    </location>
</feature>
<feature type="transmembrane region" description="Helical" evidence="1">
    <location>
        <begin position="36"/>
        <end position="56"/>
    </location>
</feature>
<feature type="transmembrane region" description="Helical" evidence="1">
    <location>
        <begin position="235"/>
        <end position="258"/>
    </location>
</feature>
<reference evidence="4 5" key="1">
    <citation type="submission" date="2020-02" db="EMBL/GenBank/DDBJ databases">
        <title>Broccoli isolated Pseudomonas sp.</title>
        <authorList>
            <person name="Fujikawa T."/>
            <person name="Sawada H."/>
        </authorList>
    </citation>
    <scope>NUCLEOTIDE SEQUENCE [LARGE SCALE GENOMIC DNA]</scope>
    <source>
        <strain evidence="4 5">JCM 32154</strain>
    </source>
</reference>
<feature type="transmembrane region" description="Helical" evidence="1">
    <location>
        <begin position="394"/>
        <end position="413"/>
    </location>
</feature>
<dbReference type="AlphaFoldDB" id="A0A6I5RRP8"/>
<keyword evidence="1" id="KW-1133">Transmembrane helix</keyword>